<evidence type="ECO:0000256" key="3">
    <source>
        <dbReference type="ARBA" id="ARBA00023125"/>
    </source>
</evidence>
<dbReference type="GO" id="GO:0005634">
    <property type="term" value="C:nucleus"/>
    <property type="evidence" value="ECO:0007669"/>
    <property type="project" value="UniProtKB-SubCell"/>
</dbReference>
<dbReference type="PROSITE" id="PS50090">
    <property type="entry name" value="MYB_LIKE"/>
    <property type="match status" value="2"/>
</dbReference>
<accession>A0AA38FNL9</accession>
<dbReference type="Pfam" id="PF00249">
    <property type="entry name" value="Myb_DNA-binding"/>
    <property type="match status" value="2"/>
</dbReference>
<reference evidence="7 8" key="1">
    <citation type="journal article" date="2021" name="Nat. Plants">
        <title>The Taxus genome provides insights into paclitaxel biosynthesis.</title>
        <authorList>
            <person name="Xiong X."/>
            <person name="Gou J."/>
            <person name="Liao Q."/>
            <person name="Li Y."/>
            <person name="Zhou Q."/>
            <person name="Bi G."/>
            <person name="Li C."/>
            <person name="Du R."/>
            <person name="Wang X."/>
            <person name="Sun T."/>
            <person name="Guo L."/>
            <person name="Liang H."/>
            <person name="Lu P."/>
            <person name="Wu Y."/>
            <person name="Zhang Z."/>
            <person name="Ro D.K."/>
            <person name="Shang Y."/>
            <person name="Huang S."/>
            <person name="Yan J."/>
        </authorList>
    </citation>
    <scope>NUCLEOTIDE SEQUENCE [LARGE SCALE GENOMIC DNA]</scope>
    <source>
        <strain evidence="7">Ta-2019</strain>
    </source>
</reference>
<gene>
    <name evidence="7" type="ORF">KI387_010937</name>
</gene>
<dbReference type="PROSITE" id="PS51294">
    <property type="entry name" value="HTH_MYB"/>
    <property type="match status" value="2"/>
</dbReference>
<evidence type="ECO:0000259" key="5">
    <source>
        <dbReference type="PROSITE" id="PS50090"/>
    </source>
</evidence>
<keyword evidence="2" id="KW-0677">Repeat</keyword>
<feature type="non-terminal residue" evidence="7">
    <location>
        <position position="320"/>
    </location>
</feature>
<evidence type="ECO:0000313" key="8">
    <source>
        <dbReference type="Proteomes" id="UP000824469"/>
    </source>
</evidence>
<dbReference type="GO" id="GO:0003677">
    <property type="term" value="F:DNA binding"/>
    <property type="evidence" value="ECO:0007669"/>
    <property type="project" value="UniProtKB-KW"/>
</dbReference>
<keyword evidence="4" id="KW-0539">Nucleus</keyword>
<dbReference type="PANTHER" id="PTHR47994:SF5">
    <property type="entry name" value="F14D16.11-RELATED"/>
    <property type="match status" value="1"/>
</dbReference>
<evidence type="ECO:0000256" key="2">
    <source>
        <dbReference type="ARBA" id="ARBA00022737"/>
    </source>
</evidence>
<comment type="subcellular location">
    <subcellularLocation>
        <location evidence="1">Nucleus</location>
    </subcellularLocation>
</comment>
<dbReference type="FunFam" id="1.10.10.60:FF:000001">
    <property type="entry name" value="MYB-related transcription factor"/>
    <property type="match status" value="1"/>
</dbReference>
<keyword evidence="3" id="KW-0238">DNA-binding</keyword>
<sequence>VHVAHLITRAHWEQVCLFGGVTMWIGSHMSSWNHAFRCIIEYEKMGRSPCCSKVGLLKGPWTAREDILLTTYIEYHGQGDWRKLPQRAGLRRCGKSCRLRWLNYLRPNIKRGNISPDEDDLIIRLHRLLGNRWSLIAGRLPGRTDNEIKNYWNSHLSKKLRKTGIDPLTHKPLQHHYNNINPTHDHQDIMQAAEHIQQNSNVKITHSASTITVNGGPVLYDDDRNNSESAAMDEMLDNRMDNLEEFLPNSNACDDQHKIFRWMQHCYNDDDDEEEYNGFDSVELQNVFQEYSGLLEKDRSLDLDDRNVQLGECAIRGQGD</sequence>
<dbReference type="InterPro" id="IPR015495">
    <property type="entry name" value="Myb_TF_plants"/>
</dbReference>
<comment type="caution">
    <text evidence="7">The sequence shown here is derived from an EMBL/GenBank/DDBJ whole genome shotgun (WGS) entry which is preliminary data.</text>
</comment>
<dbReference type="Gene3D" id="1.10.10.60">
    <property type="entry name" value="Homeodomain-like"/>
    <property type="match status" value="2"/>
</dbReference>
<dbReference type="SUPFAM" id="SSF46689">
    <property type="entry name" value="Homeodomain-like"/>
    <property type="match status" value="1"/>
</dbReference>
<dbReference type="InterPro" id="IPR017930">
    <property type="entry name" value="Myb_dom"/>
</dbReference>
<protein>
    <submittedName>
        <fullName evidence="7">Uncharacterized protein</fullName>
    </submittedName>
</protein>
<feature type="domain" description="HTH myb-type" evidence="6">
    <location>
        <begin position="53"/>
        <end position="105"/>
    </location>
</feature>
<name>A0AA38FNL9_TAXCH</name>
<dbReference type="Proteomes" id="UP000824469">
    <property type="component" value="Unassembled WGS sequence"/>
</dbReference>
<evidence type="ECO:0000313" key="7">
    <source>
        <dbReference type="EMBL" id="KAH9306533.1"/>
    </source>
</evidence>
<evidence type="ECO:0000256" key="4">
    <source>
        <dbReference type="ARBA" id="ARBA00023242"/>
    </source>
</evidence>
<dbReference type="EMBL" id="JAHRHJ020000008">
    <property type="protein sequence ID" value="KAH9306533.1"/>
    <property type="molecule type" value="Genomic_DNA"/>
</dbReference>
<organism evidence="7 8">
    <name type="scientific">Taxus chinensis</name>
    <name type="common">Chinese yew</name>
    <name type="synonym">Taxus wallichiana var. chinensis</name>
    <dbReference type="NCBI Taxonomy" id="29808"/>
    <lineage>
        <taxon>Eukaryota</taxon>
        <taxon>Viridiplantae</taxon>
        <taxon>Streptophyta</taxon>
        <taxon>Embryophyta</taxon>
        <taxon>Tracheophyta</taxon>
        <taxon>Spermatophyta</taxon>
        <taxon>Pinopsida</taxon>
        <taxon>Pinidae</taxon>
        <taxon>Conifers II</taxon>
        <taxon>Cupressales</taxon>
        <taxon>Taxaceae</taxon>
        <taxon>Taxus</taxon>
    </lineage>
</organism>
<evidence type="ECO:0000256" key="1">
    <source>
        <dbReference type="ARBA" id="ARBA00004123"/>
    </source>
</evidence>
<feature type="domain" description="Myb-like" evidence="5">
    <location>
        <begin position="106"/>
        <end position="156"/>
    </location>
</feature>
<feature type="domain" description="Myb-like" evidence="5">
    <location>
        <begin position="53"/>
        <end position="105"/>
    </location>
</feature>
<dbReference type="InterPro" id="IPR009057">
    <property type="entry name" value="Homeodomain-like_sf"/>
</dbReference>
<feature type="domain" description="HTH myb-type" evidence="6">
    <location>
        <begin position="106"/>
        <end position="160"/>
    </location>
</feature>
<dbReference type="AlphaFoldDB" id="A0AA38FNL9"/>
<evidence type="ECO:0000259" key="6">
    <source>
        <dbReference type="PROSITE" id="PS51294"/>
    </source>
</evidence>
<dbReference type="InterPro" id="IPR001005">
    <property type="entry name" value="SANT/Myb"/>
</dbReference>
<dbReference type="CDD" id="cd00167">
    <property type="entry name" value="SANT"/>
    <property type="match status" value="2"/>
</dbReference>
<proteinExistence type="predicted"/>
<dbReference type="FunFam" id="1.10.10.60:FF:000254">
    <property type="entry name" value="transcription repressor MYB5-like"/>
    <property type="match status" value="1"/>
</dbReference>
<dbReference type="SMART" id="SM00717">
    <property type="entry name" value="SANT"/>
    <property type="match status" value="2"/>
</dbReference>
<dbReference type="PANTHER" id="PTHR47994">
    <property type="entry name" value="F14D16.11-RELATED"/>
    <property type="match status" value="1"/>
</dbReference>
<keyword evidence="8" id="KW-1185">Reference proteome</keyword>